<dbReference type="InterPro" id="IPR036249">
    <property type="entry name" value="Thioredoxin-like_sf"/>
</dbReference>
<keyword evidence="3" id="KW-0560">Oxidoreductase</keyword>
<dbReference type="SUPFAM" id="SSF52833">
    <property type="entry name" value="Thioredoxin-like"/>
    <property type="match status" value="1"/>
</dbReference>
<comment type="caution">
    <text evidence="4">The sequence shown here is derived from an EMBL/GenBank/DDBJ whole genome shotgun (WGS) entry which is preliminary data.</text>
</comment>
<evidence type="ECO:0000313" key="4">
    <source>
        <dbReference type="EMBL" id="KAJ3594553.1"/>
    </source>
</evidence>
<sequence>MWLLKATLVPGVLGGTVLAKAMCAQAVDWQSATSIYQFTAKDIDGNEVSLEKYKGGVCIITNFAGQEPGTDAQIKEFAKGFNAKFDLFSKIDVNGDNAHPLWSWMKVQPKGKGLMGNRIKWNYTKFLINKEGQVVKRYGPPDNPNVMEKDLSQYL</sequence>
<dbReference type="AlphaFoldDB" id="A0A9Q0IE59"/>
<evidence type="ECO:0000313" key="5">
    <source>
        <dbReference type="Proteomes" id="UP001148018"/>
    </source>
</evidence>
<accession>A0A9Q0IE59</accession>
<dbReference type="Pfam" id="PF00255">
    <property type="entry name" value="GSHPx"/>
    <property type="match status" value="1"/>
</dbReference>
<name>A0A9Q0IE59_9TELE</name>
<evidence type="ECO:0000256" key="3">
    <source>
        <dbReference type="ARBA" id="ARBA00023002"/>
    </source>
</evidence>
<dbReference type="EMBL" id="JANIIK010000111">
    <property type="protein sequence ID" value="KAJ3594553.1"/>
    <property type="molecule type" value="Genomic_DNA"/>
</dbReference>
<dbReference type="Gene3D" id="3.40.30.10">
    <property type="entry name" value="Glutaredoxin"/>
    <property type="match status" value="2"/>
</dbReference>
<dbReference type="Proteomes" id="UP001148018">
    <property type="component" value="Unassembled WGS sequence"/>
</dbReference>
<gene>
    <name evidence="4" type="ORF">NHX12_003860</name>
</gene>
<reference evidence="4" key="1">
    <citation type="submission" date="2022-07" db="EMBL/GenBank/DDBJ databases">
        <title>Chromosome-level genome of Muraenolepis orangiensis.</title>
        <authorList>
            <person name="Kim J."/>
        </authorList>
    </citation>
    <scope>NUCLEOTIDE SEQUENCE</scope>
    <source>
        <strain evidence="4">KU_S4_2022</strain>
        <tissue evidence="4">Muscle</tissue>
    </source>
</reference>
<dbReference type="PANTHER" id="PTHR11592">
    <property type="entry name" value="GLUTATHIONE PEROXIDASE"/>
    <property type="match status" value="1"/>
</dbReference>
<comment type="similarity">
    <text evidence="1">Belongs to the glutathione peroxidase family.</text>
</comment>
<protein>
    <recommendedName>
        <fullName evidence="6">Glutathione peroxidase</fullName>
    </recommendedName>
</protein>
<dbReference type="GO" id="GO:0005634">
    <property type="term" value="C:nucleus"/>
    <property type="evidence" value="ECO:0007669"/>
    <property type="project" value="TreeGrafter"/>
</dbReference>
<evidence type="ECO:0000256" key="2">
    <source>
        <dbReference type="ARBA" id="ARBA00022559"/>
    </source>
</evidence>
<proteinExistence type="inferred from homology"/>
<dbReference type="GO" id="GO:0005739">
    <property type="term" value="C:mitochondrion"/>
    <property type="evidence" value="ECO:0007669"/>
    <property type="project" value="TreeGrafter"/>
</dbReference>
<dbReference type="PROSITE" id="PS51355">
    <property type="entry name" value="GLUTATHIONE_PEROXID_3"/>
    <property type="match status" value="1"/>
</dbReference>
<dbReference type="CDD" id="cd00340">
    <property type="entry name" value="GSH_Peroxidase"/>
    <property type="match status" value="1"/>
</dbReference>
<dbReference type="GO" id="GO:0047066">
    <property type="term" value="F:phospholipid-hydroperoxide glutathione peroxidase activity"/>
    <property type="evidence" value="ECO:0007669"/>
    <property type="project" value="UniProtKB-EC"/>
</dbReference>
<dbReference type="InterPro" id="IPR000889">
    <property type="entry name" value="Glutathione_peroxidase"/>
</dbReference>
<evidence type="ECO:0008006" key="6">
    <source>
        <dbReference type="Google" id="ProtNLM"/>
    </source>
</evidence>
<organism evidence="4 5">
    <name type="scientific">Muraenolepis orangiensis</name>
    <name type="common">Patagonian moray cod</name>
    <dbReference type="NCBI Taxonomy" id="630683"/>
    <lineage>
        <taxon>Eukaryota</taxon>
        <taxon>Metazoa</taxon>
        <taxon>Chordata</taxon>
        <taxon>Craniata</taxon>
        <taxon>Vertebrata</taxon>
        <taxon>Euteleostomi</taxon>
        <taxon>Actinopterygii</taxon>
        <taxon>Neopterygii</taxon>
        <taxon>Teleostei</taxon>
        <taxon>Neoteleostei</taxon>
        <taxon>Acanthomorphata</taxon>
        <taxon>Zeiogadaria</taxon>
        <taxon>Gadariae</taxon>
        <taxon>Gadiformes</taxon>
        <taxon>Muraenolepidoidei</taxon>
        <taxon>Muraenolepididae</taxon>
        <taxon>Muraenolepis</taxon>
    </lineage>
</organism>
<keyword evidence="5" id="KW-1185">Reference proteome</keyword>
<dbReference type="OrthoDB" id="446890at2759"/>
<evidence type="ECO:0000256" key="1">
    <source>
        <dbReference type="ARBA" id="ARBA00006926"/>
    </source>
</evidence>
<keyword evidence="2" id="KW-0575">Peroxidase</keyword>
<dbReference type="GO" id="GO:0004602">
    <property type="term" value="F:glutathione peroxidase activity"/>
    <property type="evidence" value="ECO:0007669"/>
    <property type="project" value="TreeGrafter"/>
</dbReference>
<dbReference type="PIRSF" id="PIRSF000303">
    <property type="entry name" value="Glutathion_perox"/>
    <property type="match status" value="1"/>
</dbReference>
<dbReference type="GO" id="GO:0006979">
    <property type="term" value="P:response to oxidative stress"/>
    <property type="evidence" value="ECO:0007669"/>
    <property type="project" value="InterPro"/>
</dbReference>
<dbReference type="PANTHER" id="PTHR11592:SF128">
    <property type="entry name" value="GLUTATHIONE PEROXIDASE"/>
    <property type="match status" value="1"/>
</dbReference>